<keyword evidence="2 11" id="KW-0808">Transferase</keyword>
<gene>
    <name evidence="13" type="primary">TPHA0C02360</name>
    <name evidence="13" type="ordered locus">TPHA_0C02360</name>
</gene>
<dbReference type="OrthoDB" id="9909019at2759"/>
<evidence type="ECO:0000256" key="9">
    <source>
        <dbReference type="ARBA" id="ARBA00023463"/>
    </source>
</evidence>
<sequence>MNTGRDSLISSSHRSPLDNLAIRGANDGLASTISSGSIIVNTPWYKKLYYWLIVFDGDNDIIDGKTYNYLPSITNYVYFIGGRVKFLYKPNDKLNLLYPSLVLFILVSPMVLFSIFEANTLWNTKFGYKGFVFFFYYFWCMSLSFFVRAMTSDPGILPKNIHIPKLANNFQLPQEYYNLIRLPIKDESQYVEITYCRTCRIWRPPRSSHCSICDCCVMSLDHHCLWLNNCVGKRNYRYFLIFLTSTIMTVIFLLINTGIHIGKNRHEKKPASNIPVTILLTVYGSLSISYPIILLAYHLVLTGTNQTTREFLKYVYEIRDQHRKSKNPVFMKIIKNKNNIYDKHNAFKNILSLFCQSRGISLQPARKTVKNQKYASHNIDDGLQMVNPQNNELRYTNLKYDNLQ</sequence>
<dbReference type="InterPro" id="IPR039859">
    <property type="entry name" value="PFA4/ZDH16/20/ERF2-like"/>
</dbReference>
<feature type="domain" description="Palmitoyltransferase DHHC" evidence="12">
    <location>
        <begin position="192"/>
        <end position="314"/>
    </location>
</feature>
<evidence type="ECO:0000259" key="12">
    <source>
        <dbReference type="Pfam" id="PF01529"/>
    </source>
</evidence>
<proteinExistence type="inferred from homology"/>
<dbReference type="PROSITE" id="PS50216">
    <property type="entry name" value="DHHC"/>
    <property type="match status" value="1"/>
</dbReference>
<evidence type="ECO:0000256" key="3">
    <source>
        <dbReference type="ARBA" id="ARBA00022692"/>
    </source>
</evidence>
<dbReference type="eggNOG" id="KOG1311">
    <property type="taxonomic scope" value="Eukaryota"/>
</dbReference>
<dbReference type="AlphaFoldDB" id="G8BRL3"/>
<dbReference type="GO" id="GO:0019706">
    <property type="term" value="F:protein-cysteine S-palmitoyltransferase activity"/>
    <property type="evidence" value="ECO:0007669"/>
    <property type="project" value="UniProtKB-EC"/>
</dbReference>
<keyword evidence="6" id="KW-0564">Palmitate</keyword>
<comment type="catalytic activity">
    <reaction evidence="10 11">
        <text>L-cysteinyl-[protein] + hexadecanoyl-CoA = S-hexadecanoyl-L-cysteinyl-[protein] + CoA</text>
        <dbReference type="Rhea" id="RHEA:36683"/>
        <dbReference type="Rhea" id="RHEA-COMP:10131"/>
        <dbReference type="Rhea" id="RHEA-COMP:11032"/>
        <dbReference type="ChEBI" id="CHEBI:29950"/>
        <dbReference type="ChEBI" id="CHEBI:57287"/>
        <dbReference type="ChEBI" id="CHEBI:57379"/>
        <dbReference type="ChEBI" id="CHEBI:74151"/>
        <dbReference type="EC" id="2.3.1.225"/>
    </reaction>
</comment>
<dbReference type="STRING" id="1071381.G8BRL3"/>
<feature type="transmembrane region" description="Helical" evidence="11">
    <location>
        <begin position="276"/>
        <end position="300"/>
    </location>
</feature>
<dbReference type="PANTHER" id="PTHR22883">
    <property type="entry name" value="ZINC FINGER DHHC DOMAIN CONTAINING PROTEIN"/>
    <property type="match status" value="1"/>
</dbReference>
<evidence type="ECO:0000256" key="2">
    <source>
        <dbReference type="ARBA" id="ARBA00022679"/>
    </source>
</evidence>
<feature type="transmembrane region" description="Helical" evidence="11">
    <location>
        <begin position="96"/>
        <end position="116"/>
    </location>
</feature>
<keyword evidence="5 11" id="KW-0472">Membrane</keyword>
<comment type="similarity">
    <text evidence="9">Belongs to the DHHC palmitoyltransferase family. ERF2/ZDHHC9 subfamily.</text>
</comment>
<feature type="transmembrane region" description="Helical" evidence="11">
    <location>
        <begin position="236"/>
        <end position="255"/>
    </location>
</feature>
<dbReference type="GO" id="GO:0032541">
    <property type="term" value="C:cortical endoplasmic reticulum"/>
    <property type="evidence" value="ECO:0007669"/>
    <property type="project" value="EnsemblFungi"/>
</dbReference>
<evidence type="ECO:0000256" key="11">
    <source>
        <dbReference type="RuleBase" id="RU079119"/>
    </source>
</evidence>
<dbReference type="Proteomes" id="UP000005666">
    <property type="component" value="Chromosome 3"/>
</dbReference>
<keyword evidence="8 11" id="KW-0012">Acyltransferase</keyword>
<evidence type="ECO:0000256" key="8">
    <source>
        <dbReference type="ARBA" id="ARBA00023315"/>
    </source>
</evidence>
<evidence type="ECO:0000313" key="14">
    <source>
        <dbReference type="Proteomes" id="UP000005666"/>
    </source>
</evidence>
<keyword evidence="7" id="KW-0449">Lipoprotein</keyword>
<evidence type="ECO:0000256" key="7">
    <source>
        <dbReference type="ARBA" id="ARBA00023288"/>
    </source>
</evidence>
<comment type="subcellular location">
    <subcellularLocation>
        <location evidence="1">Endoplasmic reticulum membrane</location>
        <topology evidence="1">Multi-pass membrane protein</topology>
    </subcellularLocation>
</comment>
<organism evidence="13 14">
    <name type="scientific">Tetrapisispora phaffii (strain ATCC 24235 / CBS 4417 / NBRC 1672 / NRRL Y-8282 / UCD 70-5)</name>
    <name type="common">Yeast</name>
    <name type="synonym">Fabospora phaffii</name>
    <dbReference type="NCBI Taxonomy" id="1071381"/>
    <lineage>
        <taxon>Eukaryota</taxon>
        <taxon>Fungi</taxon>
        <taxon>Dikarya</taxon>
        <taxon>Ascomycota</taxon>
        <taxon>Saccharomycotina</taxon>
        <taxon>Saccharomycetes</taxon>
        <taxon>Saccharomycetales</taxon>
        <taxon>Saccharomycetaceae</taxon>
        <taxon>Tetrapisispora</taxon>
    </lineage>
</organism>
<reference evidence="13 14" key="1">
    <citation type="journal article" date="2011" name="Proc. Natl. Acad. Sci. U.S.A.">
        <title>Evolutionary erosion of yeast sex chromosomes by mating-type switching accidents.</title>
        <authorList>
            <person name="Gordon J.L."/>
            <person name="Armisen D."/>
            <person name="Proux-Wera E."/>
            <person name="Oheigeartaigh S.S."/>
            <person name="Byrne K.P."/>
            <person name="Wolfe K.H."/>
        </authorList>
    </citation>
    <scope>NUCLEOTIDE SEQUENCE [LARGE SCALE GENOMIC DNA]</scope>
    <source>
        <strain evidence="14">ATCC 24235 / CBS 4417 / NBRC 1672 / NRRL Y-8282 / UCD 70-5</strain>
    </source>
</reference>
<dbReference type="EC" id="2.3.1.225" evidence="11"/>
<protein>
    <recommendedName>
        <fullName evidence="11">Palmitoyltransferase</fullName>
        <ecNumber evidence="11">2.3.1.225</ecNumber>
    </recommendedName>
</protein>
<dbReference type="GO" id="GO:0005794">
    <property type="term" value="C:Golgi apparatus"/>
    <property type="evidence" value="ECO:0007669"/>
    <property type="project" value="TreeGrafter"/>
</dbReference>
<evidence type="ECO:0000256" key="5">
    <source>
        <dbReference type="ARBA" id="ARBA00023136"/>
    </source>
</evidence>
<keyword evidence="4 11" id="KW-1133">Transmembrane helix</keyword>
<dbReference type="EMBL" id="HE612858">
    <property type="protein sequence ID" value="CCE62389.1"/>
    <property type="molecule type" value="Genomic_DNA"/>
</dbReference>
<dbReference type="GO" id="GO:0006612">
    <property type="term" value="P:protein targeting to membrane"/>
    <property type="evidence" value="ECO:0007669"/>
    <property type="project" value="EnsemblFungi"/>
</dbReference>
<dbReference type="RefSeq" id="XP_003684823.1">
    <property type="nucleotide sequence ID" value="XM_003684775.1"/>
</dbReference>
<dbReference type="GO" id="GO:0031211">
    <property type="term" value="C:endoplasmic reticulum palmitoyltransferase complex"/>
    <property type="evidence" value="ECO:0007669"/>
    <property type="project" value="EnsemblFungi"/>
</dbReference>
<evidence type="ECO:0000313" key="13">
    <source>
        <dbReference type="EMBL" id="CCE62389.1"/>
    </source>
</evidence>
<dbReference type="KEGG" id="tpf:TPHA_0C02360"/>
<dbReference type="GO" id="GO:0097038">
    <property type="term" value="C:perinuclear endoplasmic reticulum"/>
    <property type="evidence" value="ECO:0007669"/>
    <property type="project" value="EnsemblFungi"/>
</dbReference>
<dbReference type="GeneID" id="11533924"/>
<evidence type="ECO:0000256" key="1">
    <source>
        <dbReference type="ARBA" id="ARBA00004477"/>
    </source>
</evidence>
<evidence type="ECO:0000256" key="10">
    <source>
        <dbReference type="ARBA" id="ARBA00048048"/>
    </source>
</evidence>
<dbReference type="GO" id="GO:0005789">
    <property type="term" value="C:endoplasmic reticulum membrane"/>
    <property type="evidence" value="ECO:0007669"/>
    <property type="project" value="UniProtKB-SubCell"/>
</dbReference>
<dbReference type="HOGENOM" id="CLU_047581_0_0_1"/>
<evidence type="ECO:0000256" key="4">
    <source>
        <dbReference type="ARBA" id="ARBA00022989"/>
    </source>
</evidence>
<name>G8BRL3_TETPH</name>
<dbReference type="Pfam" id="PF01529">
    <property type="entry name" value="DHHC"/>
    <property type="match status" value="1"/>
</dbReference>
<evidence type="ECO:0000256" key="6">
    <source>
        <dbReference type="ARBA" id="ARBA00023139"/>
    </source>
</evidence>
<dbReference type="InterPro" id="IPR001594">
    <property type="entry name" value="Palmitoyltrfase_DHHC"/>
</dbReference>
<keyword evidence="3 11" id="KW-0812">Transmembrane</keyword>
<keyword evidence="14" id="KW-1185">Reference proteome</keyword>
<dbReference type="PANTHER" id="PTHR22883:SF43">
    <property type="entry name" value="PALMITOYLTRANSFERASE APP"/>
    <property type="match status" value="1"/>
</dbReference>
<comment type="domain">
    <text evidence="11">The DHHC domain is required for palmitoyltransferase activity.</text>
</comment>
<accession>G8BRL3</accession>
<feature type="transmembrane region" description="Helical" evidence="11">
    <location>
        <begin position="128"/>
        <end position="147"/>
    </location>
</feature>